<sequence length="145" mass="16038">MRVLKPRSVHRKQSHSDMHITDLTDESIVWKTPSGKKIHWLISAEAGAPNFELRYVEIPPDVPKSSSASHPHEDEVFVVKGRGILQGIKDGQPCEIELCPGQAVFIPGDEEHQWLTPYGESLGIICVVPKGAESEVKPPSLKTVE</sequence>
<accession>A0A2G6KKE5</accession>
<proteinExistence type="predicted"/>
<evidence type="ECO:0000259" key="1">
    <source>
        <dbReference type="Pfam" id="PF07883"/>
    </source>
</evidence>
<dbReference type="InterPro" id="IPR014710">
    <property type="entry name" value="RmlC-like_jellyroll"/>
</dbReference>
<evidence type="ECO:0000313" key="3">
    <source>
        <dbReference type="Proteomes" id="UP000230821"/>
    </source>
</evidence>
<feature type="domain" description="Cupin type-2" evidence="1">
    <location>
        <begin position="55"/>
        <end position="127"/>
    </location>
</feature>
<dbReference type="InterPro" id="IPR011051">
    <property type="entry name" value="RmlC_Cupin_sf"/>
</dbReference>
<dbReference type="AlphaFoldDB" id="A0A2G6KKE5"/>
<dbReference type="EMBL" id="PDSK01000024">
    <property type="protein sequence ID" value="PIE36137.1"/>
    <property type="molecule type" value="Genomic_DNA"/>
</dbReference>
<reference evidence="2 3" key="1">
    <citation type="submission" date="2017-10" db="EMBL/GenBank/DDBJ databases">
        <title>Novel microbial diversity and functional potential in the marine mammal oral microbiome.</title>
        <authorList>
            <person name="Dudek N.K."/>
            <person name="Sun C.L."/>
            <person name="Burstein D."/>
            <person name="Kantor R.S."/>
            <person name="Aliaga Goltsman D.S."/>
            <person name="Bik E.M."/>
            <person name="Thomas B.C."/>
            <person name="Banfield J.F."/>
            <person name="Relman D.A."/>
        </authorList>
    </citation>
    <scope>NUCLEOTIDE SEQUENCE [LARGE SCALE GENOMIC DNA]</scope>
    <source>
        <strain evidence="2">DOLJORAL78_47_16</strain>
    </source>
</reference>
<protein>
    <recommendedName>
        <fullName evidence="1">Cupin type-2 domain-containing protein</fullName>
    </recommendedName>
</protein>
<dbReference type="Gene3D" id="2.60.120.10">
    <property type="entry name" value="Jelly Rolls"/>
    <property type="match status" value="1"/>
</dbReference>
<gene>
    <name evidence="2" type="ORF">CSA56_01260</name>
</gene>
<dbReference type="Proteomes" id="UP000230821">
    <property type="component" value="Unassembled WGS sequence"/>
</dbReference>
<name>A0A2G6KKE5_9BACT</name>
<dbReference type="SUPFAM" id="SSF51182">
    <property type="entry name" value="RmlC-like cupins"/>
    <property type="match status" value="1"/>
</dbReference>
<comment type="caution">
    <text evidence="2">The sequence shown here is derived from an EMBL/GenBank/DDBJ whole genome shotgun (WGS) entry which is preliminary data.</text>
</comment>
<evidence type="ECO:0000313" key="2">
    <source>
        <dbReference type="EMBL" id="PIE36137.1"/>
    </source>
</evidence>
<organism evidence="2 3">
    <name type="scientific">candidate division KSB3 bacterium</name>
    <dbReference type="NCBI Taxonomy" id="2044937"/>
    <lineage>
        <taxon>Bacteria</taxon>
        <taxon>candidate division KSB3</taxon>
    </lineage>
</organism>
<dbReference type="Pfam" id="PF07883">
    <property type="entry name" value="Cupin_2"/>
    <property type="match status" value="1"/>
</dbReference>
<dbReference type="InterPro" id="IPR013096">
    <property type="entry name" value="Cupin_2"/>
</dbReference>